<sequence>MEETWKQLSCKPNTAASHHLAGLIISWSNMKNWPDPARAESSIQRNTRKEPIWRTLSGQQQGTSSTGFVLCFAAAPSEKCLETLADTMSLVANEDFQHILRVLNTNVDGKQKIMFALTSIKGIGRRFANIVCKKADVDMNKRAGELSAAELENLMTVVANPRQFKIPDWFLNRKKDYKDGRYSQVVSNALDMKLRDDLERLKKISLYYEPWWSRNHRGLRHYWGLRVRGQHTKTTGRRGKTVGLYRKDECLSKLILWRGSLSGKALQIHWSRCTPGIILNTTLASRIIEEDRAEEPITPLKRMLQRNMMFDDIACSLLTASYCKIIEEERVEEPIPLLKRMLQRNMMLNDIACFLIVPSYCKLNRCAPNIIVSTTLAFRIIEKDRAEEPIPLLKRMLQRNMMFNDITCSLIVASYFKLSKLDLTLQSNDYMINRGCSLNSYVYTCLIAFYSQEERIEEVVQMMEEMVSVGLKPYDEAYNHLIVDVCALLESADNKYTERVASKHASIVEEERIEEAIQMMEEMVSVGLKPYDETYNHLIVGLLRNGWTNQCLRYSEKMLEGGYLPDLGTCNEMIKTLYIVGNIEEVNRILTSLLNMRLVPNQEIYLILIDVHRSLMPLRPSPLLPNSPFRIIEEDKVEEPITLLKRMLQRNMMLDDIACSFIVPSYCKLKKESKRYNEKMLEGGFLLGLGTSNEMIKTLYIVGNIEETNRILTSL</sequence>
<evidence type="ECO:0000256" key="5">
    <source>
        <dbReference type="ARBA" id="ARBA00022980"/>
    </source>
</evidence>
<dbReference type="GO" id="GO:0005829">
    <property type="term" value="C:cytosol"/>
    <property type="evidence" value="ECO:0007669"/>
    <property type="project" value="TreeGrafter"/>
</dbReference>
<comment type="subcellular location">
    <subcellularLocation>
        <location evidence="1">Cytoplasm</location>
    </subcellularLocation>
</comment>
<dbReference type="GO" id="GO:0003723">
    <property type="term" value="F:RNA binding"/>
    <property type="evidence" value="ECO:0007669"/>
    <property type="project" value="InterPro"/>
</dbReference>
<evidence type="ECO:0000313" key="8">
    <source>
        <dbReference type="EMBL" id="KAG6521910.1"/>
    </source>
</evidence>
<dbReference type="Pfam" id="PF01535">
    <property type="entry name" value="PPR"/>
    <property type="match status" value="2"/>
</dbReference>
<keyword evidence="4" id="KW-0677">Repeat</keyword>
<evidence type="ECO:0000256" key="2">
    <source>
        <dbReference type="ARBA" id="ARBA00008080"/>
    </source>
</evidence>
<keyword evidence="9" id="KW-1185">Reference proteome</keyword>
<dbReference type="PANTHER" id="PTHR10871:SF3">
    <property type="entry name" value="SMALL RIBOSOMAL SUBUNIT PROTEIN US13"/>
    <property type="match status" value="1"/>
</dbReference>
<dbReference type="PROSITE" id="PS50159">
    <property type="entry name" value="RIBOSOMAL_S13_2"/>
    <property type="match status" value="1"/>
</dbReference>
<evidence type="ECO:0008006" key="10">
    <source>
        <dbReference type="Google" id="ProtNLM"/>
    </source>
</evidence>
<evidence type="ECO:0000256" key="7">
    <source>
        <dbReference type="PROSITE-ProRule" id="PRU00708"/>
    </source>
</evidence>
<dbReference type="Pfam" id="PF00416">
    <property type="entry name" value="Ribosomal_S13"/>
    <property type="match status" value="1"/>
</dbReference>
<dbReference type="PANTHER" id="PTHR10871">
    <property type="entry name" value="30S RIBOSOMAL PROTEIN S13/40S RIBOSOMAL PROTEIN S18"/>
    <property type="match status" value="1"/>
</dbReference>
<proteinExistence type="inferred from homology"/>
<dbReference type="SUPFAM" id="SSF46946">
    <property type="entry name" value="S13-like H2TH domain"/>
    <property type="match status" value="1"/>
</dbReference>
<dbReference type="Gene3D" id="4.10.910.10">
    <property type="entry name" value="30s ribosomal protein s13, domain 2"/>
    <property type="match status" value="1"/>
</dbReference>
<dbReference type="GO" id="GO:0006412">
    <property type="term" value="P:translation"/>
    <property type="evidence" value="ECO:0007669"/>
    <property type="project" value="InterPro"/>
</dbReference>
<dbReference type="Proteomes" id="UP000734854">
    <property type="component" value="Unassembled WGS sequence"/>
</dbReference>
<evidence type="ECO:0000256" key="6">
    <source>
        <dbReference type="ARBA" id="ARBA00023274"/>
    </source>
</evidence>
<dbReference type="PROSITE" id="PS51375">
    <property type="entry name" value="PPR"/>
    <property type="match status" value="1"/>
</dbReference>
<evidence type="ECO:0000256" key="1">
    <source>
        <dbReference type="ARBA" id="ARBA00004496"/>
    </source>
</evidence>
<evidence type="ECO:0000256" key="4">
    <source>
        <dbReference type="ARBA" id="ARBA00022737"/>
    </source>
</evidence>
<accession>A0A8J5LSL0</accession>
<dbReference type="InterPro" id="IPR018269">
    <property type="entry name" value="Ribosomal_uS13_CS"/>
</dbReference>
<dbReference type="PROSITE" id="PS00646">
    <property type="entry name" value="RIBOSOMAL_S13_1"/>
    <property type="match status" value="1"/>
</dbReference>
<dbReference type="FunFam" id="4.10.910.10:FF:000002">
    <property type="entry name" value="40S ribosomal protein S18"/>
    <property type="match status" value="1"/>
</dbReference>
<feature type="repeat" description="PPR" evidence="7">
    <location>
        <begin position="439"/>
        <end position="473"/>
    </location>
</feature>
<reference evidence="8 9" key="1">
    <citation type="submission" date="2020-08" db="EMBL/GenBank/DDBJ databases">
        <title>Plant Genome Project.</title>
        <authorList>
            <person name="Zhang R.-G."/>
        </authorList>
    </citation>
    <scope>NUCLEOTIDE SEQUENCE [LARGE SCALE GENOMIC DNA]</scope>
    <source>
        <tissue evidence="8">Rhizome</tissue>
    </source>
</reference>
<dbReference type="GO" id="GO:0015935">
    <property type="term" value="C:small ribosomal subunit"/>
    <property type="evidence" value="ECO:0007669"/>
    <property type="project" value="TreeGrafter"/>
</dbReference>
<keyword evidence="6" id="KW-0687">Ribonucleoprotein</keyword>
<evidence type="ECO:0000313" key="9">
    <source>
        <dbReference type="Proteomes" id="UP000734854"/>
    </source>
</evidence>
<organism evidence="8 9">
    <name type="scientific">Zingiber officinale</name>
    <name type="common">Ginger</name>
    <name type="synonym">Amomum zingiber</name>
    <dbReference type="NCBI Taxonomy" id="94328"/>
    <lineage>
        <taxon>Eukaryota</taxon>
        <taxon>Viridiplantae</taxon>
        <taxon>Streptophyta</taxon>
        <taxon>Embryophyta</taxon>
        <taxon>Tracheophyta</taxon>
        <taxon>Spermatophyta</taxon>
        <taxon>Magnoliopsida</taxon>
        <taxon>Liliopsida</taxon>
        <taxon>Zingiberales</taxon>
        <taxon>Zingiberaceae</taxon>
        <taxon>Zingiber</taxon>
    </lineage>
</organism>
<dbReference type="FunFam" id="1.10.8.50:FF:000002">
    <property type="entry name" value="40S ribosomal protein S18"/>
    <property type="match status" value="1"/>
</dbReference>
<dbReference type="Gene3D" id="1.10.8.50">
    <property type="match status" value="1"/>
</dbReference>
<dbReference type="InterPro" id="IPR011990">
    <property type="entry name" value="TPR-like_helical_dom_sf"/>
</dbReference>
<gene>
    <name evidence="8" type="ORF">ZIOFF_019044</name>
</gene>
<evidence type="ECO:0000256" key="3">
    <source>
        <dbReference type="ARBA" id="ARBA00022490"/>
    </source>
</evidence>
<keyword evidence="3" id="KW-0963">Cytoplasm</keyword>
<dbReference type="AlphaFoldDB" id="A0A8J5LSL0"/>
<dbReference type="GO" id="GO:0003735">
    <property type="term" value="F:structural constituent of ribosome"/>
    <property type="evidence" value="ECO:0007669"/>
    <property type="project" value="InterPro"/>
</dbReference>
<protein>
    <recommendedName>
        <fullName evidence="10">Ribosomal protein S13</fullName>
    </recommendedName>
</protein>
<dbReference type="NCBIfam" id="TIGR00756">
    <property type="entry name" value="PPR"/>
    <property type="match status" value="2"/>
</dbReference>
<comment type="similarity">
    <text evidence="2">Belongs to the universal ribosomal protein uS13 family.</text>
</comment>
<comment type="caution">
    <text evidence="8">The sequence shown here is derived from an EMBL/GenBank/DDBJ whole genome shotgun (WGS) entry which is preliminary data.</text>
</comment>
<dbReference type="InterPro" id="IPR010979">
    <property type="entry name" value="Ribosomal_uS13-like_H2TH"/>
</dbReference>
<name>A0A8J5LSL0_ZINOF</name>
<dbReference type="InterPro" id="IPR002885">
    <property type="entry name" value="PPR_rpt"/>
</dbReference>
<keyword evidence="5" id="KW-0689">Ribosomal protein</keyword>
<dbReference type="Gene3D" id="1.25.40.10">
    <property type="entry name" value="Tetratricopeptide repeat domain"/>
    <property type="match status" value="2"/>
</dbReference>
<dbReference type="EMBL" id="JACMSC010000005">
    <property type="protein sequence ID" value="KAG6521910.1"/>
    <property type="molecule type" value="Genomic_DNA"/>
</dbReference>
<dbReference type="InterPro" id="IPR027437">
    <property type="entry name" value="Rbsml_uS13_C"/>
</dbReference>
<dbReference type="InterPro" id="IPR001892">
    <property type="entry name" value="Ribosomal_uS13"/>
</dbReference>